<keyword evidence="1" id="KW-0472">Membrane</keyword>
<evidence type="ECO:0000256" key="1">
    <source>
        <dbReference type="SAM" id="Phobius"/>
    </source>
</evidence>
<gene>
    <name evidence="2" type="ORF">PoB_003864400</name>
</gene>
<evidence type="ECO:0008006" key="4">
    <source>
        <dbReference type="Google" id="ProtNLM"/>
    </source>
</evidence>
<dbReference type="Proteomes" id="UP000735302">
    <property type="component" value="Unassembled WGS sequence"/>
</dbReference>
<feature type="transmembrane region" description="Helical" evidence="1">
    <location>
        <begin position="445"/>
        <end position="467"/>
    </location>
</feature>
<comment type="caution">
    <text evidence="2">The sequence shown here is derived from an EMBL/GenBank/DDBJ whole genome shotgun (WGS) entry which is preliminary data.</text>
</comment>
<dbReference type="EMBL" id="BLXT01004371">
    <property type="protein sequence ID" value="GFO12139.1"/>
    <property type="molecule type" value="Genomic_DNA"/>
</dbReference>
<evidence type="ECO:0000313" key="2">
    <source>
        <dbReference type="EMBL" id="GFO12139.1"/>
    </source>
</evidence>
<keyword evidence="3" id="KW-1185">Reference proteome</keyword>
<dbReference type="AlphaFoldDB" id="A0AAV4AWH1"/>
<sequence>MVHSQLVAGCPQTDPLGSRWRLPRKEFATCFKTAKSIFCMEKVSGHFIRLENASSSQEYKTFSSPLAGSPLIGSVREKSFPQPKILSLDALRLVQAISGDPGYVLHLKIASVDPNFESLGSSITYTTSGKTAVTLRAFRPILVYLPVGNSNVSPWCTTLALGGIQYLYFELAVSYVAPQMECQLIGEPGIKFSYAYEHFRDRQAVYKSGRCTCFIRRQAGDKGIKRFRVRSKTGGTRSVRVFEMNLNKRQTVQAAGQTSNNRMTLSIQDMQEMFDETVTVRNHSVSLPAPSQTFISYKNLAQSYEPEDWHEVDVVEQQCLQKSNQKANISSVNEDLTGLIALDQASCPHLLADGNVASCRCLLTTRVRYYKLDLVVTWSRNLTPAHLIIDADMVSTVQAHKYKGISSEYECLALDGNTTLETLRYAPIDIQHKYSAYSRIVNERLTILFIGVLVNCTIFIGSCLNSMHKKVNLQYKKEIVECTVPRKLQKIKKLKVNKK</sequence>
<organism evidence="2 3">
    <name type="scientific">Plakobranchus ocellatus</name>
    <dbReference type="NCBI Taxonomy" id="259542"/>
    <lineage>
        <taxon>Eukaryota</taxon>
        <taxon>Metazoa</taxon>
        <taxon>Spiralia</taxon>
        <taxon>Lophotrochozoa</taxon>
        <taxon>Mollusca</taxon>
        <taxon>Gastropoda</taxon>
        <taxon>Heterobranchia</taxon>
        <taxon>Euthyneura</taxon>
        <taxon>Panpulmonata</taxon>
        <taxon>Sacoglossa</taxon>
        <taxon>Placobranchoidea</taxon>
        <taxon>Plakobranchidae</taxon>
        <taxon>Plakobranchus</taxon>
    </lineage>
</organism>
<keyword evidence="1" id="KW-1133">Transmembrane helix</keyword>
<accession>A0AAV4AWH1</accession>
<reference evidence="2 3" key="1">
    <citation type="journal article" date="2021" name="Elife">
        <title>Chloroplast acquisition without the gene transfer in kleptoplastic sea slugs, Plakobranchus ocellatus.</title>
        <authorList>
            <person name="Maeda T."/>
            <person name="Takahashi S."/>
            <person name="Yoshida T."/>
            <person name="Shimamura S."/>
            <person name="Takaki Y."/>
            <person name="Nagai Y."/>
            <person name="Toyoda A."/>
            <person name="Suzuki Y."/>
            <person name="Arimoto A."/>
            <person name="Ishii H."/>
            <person name="Satoh N."/>
            <person name="Nishiyama T."/>
            <person name="Hasebe M."/>
            <person name="Maruyama T."/>
            <person name="Minagawa J."/>
            <person name="Obokata J."/>
            <person name="Shigenobu S."/>
        </authorList>
    </citation>
    <scope>NUCLEOTIDE SEQUENCE [LARGE SCALE GENOMIC DNA]</scope>
</reference>
<evidence type="ECO:0000313" key="3">
    <source>
        <dbReference type="Proteomes" id="UP000735302"/>
    </source>
</evidence>
<protein>
    <recommendedName>
        <fullName evidence="4">Ig-like domain-containing protein</fullName>
    </recommendedName>
</protein>
<name>A0AAV4AWH1_9GAST</name>
<keyword evidence="1" id="KW-0812">Transmembrane</keyword>
<proteinExistence type="predicted"/>